<dbReference type="EMBL" id="CADCTR010001298">
    <property type="protein sequence ID" value="CAA9289844.1"/>
    <property type="molecule type" value="Genomic_DNA"/>
</dbReference>
<name>A0A6J4JXK7_9CHLR</name>
<organism evidence="2">
    <name type="scientific">uncultured Chloroflexia bacterium</name>
    <dbReference type="NCBI Taxonomy" id="1672391"/>
    <lineage>
        <taxon>Bacteria</taxon>
        <taxon>Bacillati</taxon>
        <taxon>Chloroflexota</taxon>
        <taxon>Chloroflexia</taxon>
        <taxon>environmental samples</taxon>
    </lineage>
</organism>
<evidence type="ECO:0000313" key="2">
    <source>
        <dbReference type="EMBL" id="CAA9289844.1"/>
    </source>
</evidence>
<dbReference type="AlphaFoldDB" id="A0A6J4JXK7"/>
<evidence type="ECO:0000256" key="1">
    <source>
        <dbReference type="SAM" id="MobiDB-lite"/>
    </source>
</evidence>
<proteinExistence type="predicted"/>
<accession>A0A6J4JXK7</accession>
<reference evidence="2" key="1">
    <citation type="submission" date="2020-02" db="EMBL/GenBank/DDBJ databases">
        <authorList>
            <person name="Meier V. D."/>
        </authorList>
    </citation>
    <scope>NUCLEOTIDE SEQUENCE</scope>
    <source>
        <strain evidence="2">AVDCRST_MAG93</strain>
    </source>
</reference>
<feature type="compositionally biased region" description="Basic and acidic residues" evidence="1">
    <location>
        <begin position="18"/>
        <end position="34"/>
    </location>
</feature>
<gene>
    <name evidence="2" type="ORF">AVDCRST_MAG93-3809</name>
</gene>
<sequence length="34" mass="3728">SKPGAEEGAKPMALDVATRAKLERPTVEQYAERQ</sequence>
<protein>
    <submittedName>
        <fullName evidence="2">Uncharacterized protein</fullName>
    </submittedName>
</protein>
<feature type="region of interest" description="Disordered" evidence="1">
    <location>
        <begin position="1"/>
        <end position="34"/>
    </location>
</feature>
<feature type="non-terminal residue" evidence="2">
    <location>
        <position position="1"/>
    </location>
</feature>